<gene>
    <name evidence="1" type="ORF">GCM10007392_09710</name>
</gene>
<dbReference type="AlphaFoldDB" id="A0A918K2E7"/>
<sequence>MTTMATSRLYQVLSEHSKLDPEVLDALQAELEDPSDGRALGELIVRRGLMSFYEMMSFALKHDLFQKTEAVLKRMAEARKHHQVIKPQQHVSRYKLSEDEKLKEEVTLPGRSLKLTIPRPNLGRYSAISTDEKQVVEMAVELVNIGQLQEAEMFLIDASEEFPNSVRVKVVLVWLYFMCQQYKLARDVCAKAQREHPSDINLVEYLGLLEQSLGKHLSAVNHYQRLTLLPKVKPVWYLLLGLSLEHAGLRQDAIINYRMYVNLGQQEELIHYVNQRLQVLVPQ</sequence>
<comment type="caution">
    <text evidence="1">The sequence shown here is derived from an EMBL/GenBank/DDBJ whole genome shotgun (WGS) entry which is preliminary data.</text>
</comment>
<accession>A0A918K2E7</accession>
<protein>
    <recommendedName>
        <fullName evidence="3">Tetratricopeptide repeat-containing protein</fullName>
    </recommendedName>
</protein>
<dbReference type="EMBL" id="BMXR01000002">
    <property type="protein sequence ID" value="GGX44965.1"/>
    <property type="molecule type" value="Genomic_DNA"/>
</dbReference>
<name>A0A918K2E7_9GAMM</name>
<dbReference type="Proteomes" id="UP000626148">
    <property type="component" value="Unassembled WGS sequence"/>
</dbReference>
<evidence type="ECO:0008006" key="3">
    <source>
        <dbReference type="Google" id="ProtNLM"/>
    </source>
</evidence>
<proteinExistence type="predicted"/>
<organism evidence="1 2">
    <name type="scientific">Saccharospirillum salsuginis</name>
    <dbReference type="NCBI Taxonomy" id="418750"/>
    <lineage>
        <taxon>Bacteria</taxon>
        <taxon>Pseudomonadati</taxon>
        <taxon>Pseudomonadota</taxon>
        <taxon>Gammaproteobacteria</taxon>
        <taxon>Oceanospirillales</taxon>
        <taxon>Saccharospirillaceae</taxon>
        <taxon>Saccharospirillum</taxon>
    </lineage>
</organism>
<reference evidence="1" key="1">
    <citation type="journal article" date="2014" name="Int. J. Syst. Evol. Microbiol.">
        <title>Complete genome sequence of Corynebacterium casei LMG S-19264T (=DSM 44701T), isolated from a smear-ripened cheese.</title>
        <authorList>
            <consortium name="US DOE Joint Genome Institute (JGI-PGF)"/>
            <person name="Walter F."/>
            <person name="Albersmeier A."/>
            <person name="Kalinowski J."/>
            <person name="Ruckert C."/>
        </authorList>
    </citation>
    <scope>NUCLEOTIDE SEQUENCE</scope>
    <source>
        <strain evidence="1">KCTC 22169</strain>
    </source>
</reference>
<dbReference type="SUPFAM" id="SSF48452">
    <property type="entry name" value="TPR-like"/>
    <property type="match status" value="1"/>
</dbReference>
<dbReference type="Gene3D" id="1.25.40.10">
    <property type="entry name" value="Tetratricopeptide repeat domain"/>
    <property type="match status" value="1"/>
</dbReference>
<keyword evidence="2" id="KW-1185">Reference proteome</keyword>
<evidence type="ECO:0000313" key="1">
    <source>
        <dbReference type="EMBL" id="GGX44965.1"/>
    </source>
</evidence>
<evidence type="ECO:0000313" key="2">
    <source>
        <dbReference type="Proteomes" id="UP000626148"/>
    </source>
</evidence>
<dbReference type="InterPro" id="IPR011990">
    <property type="entry name" value="TPR-like_helical_dom_sf"/>
</dbReference>
<reference evidence="1" key="2">
    <citation type="submission" date="2020-09" db="EMBL/GenBank/DDBJ databases">
        <authorList>
            <person name="Sun Q."/>
            <person name="Kim S."/>
        </authorList>
    </citation>
    <scope>NUCLEOTIDE SEQUENCE</scope>
    <source>
        <strain evidence="1">KCTC 22169</strain>
    </source>
</reference>